<sequence>MSRMDYLRHGGTAFDGFLYADLGQDRAGNSVSVLSALARLGLDPWDEAADLSALSSEGARSRLEGVLARFYDVPSLGRDPGATIPRLVGLLPKAQGQKGGEGTAPPSGAKALGFGPIFAILLVALLLVQTFILGTDGTGD</sequence>
<evidence type="ECO:0000313" key="3">
    <source>
        <dbReference type="Proteomes" id="UP000325291"/>
    </source>
</evidence>
<dbReference type="Proteomes" id="UP000325291">
    <property type="component" value="Unassembled WGS sequence"/>
</dbReference>
<name>A0A5A9ZU59_9RHOB</name>
<feature type="transmembrane region" description="Helical" evidence="1">
    <location>
        <begin position="111"/>
        <end position="132"/>
    </location>
</feature>
<comment type="caution">
    <text evidence="2">The sequence shown here is derived from an EMBL/GenBank/DDBJ whole genome shotgun (WGS) entry which is preliminary data.</text>
</comment>
<accession>A0A5A9ZU59</accession>
<protein>
    <submittedName>
        <fullName evidence="2">Uncharacterized protein</fullName>
    </submittedName>
</protein>
<proteinExistence type="predicted"/>
<keyword evidence="1" id="KW-0472">Membrane</keyword>
<keyword evidence="1" id="KW-0812">Transmembrane</keyword>
<dbReference type="RefSeq" id="WP_146610997.1">
    <property type="nucleotide sequence ID" value="NZ_VINQ01000001.1"/>
</dbReference>
<dbReference type="AlphaFoldDB" id="A0A5A9ZU59"/>
<keyword evidence="1" id="KW-1133">Transmembrane helix</keyword>
<evidence type="ECO:0000313" key="2">
    <source>
        <dbReference type="EMBL" id="KAA0920689.1"/>
    </source>
</evidence>
<organism evidence="2 3">
    <name type="scientific">Aquicoccus porphyridii</name>
    <dbReference type="NCBI Taxonomy" id="1852029"/>
    <lineage>
        <taxon>Bacteria</taxon>
        <taxon>Pseudomonadati</taxon>
        <taxon>Pseudomonadota</taxon>
        <taxon>Alphaproteobacteria</taxon>
        <taxon>Rhodobacterales</taxon>
        <taxon>Paracoccaceae</taxon>
        <taxon>Aquicoccus</taxon>
    </lineage>
</organism>
<reference evidence="2 3" key="1">
    <citation type="submission" date="2019-07" db="EMBL/GenBank/DDBJ databases">
        <title>Aquicoccus porphyridii gen. nov., sp. nov., isolated from a small marine red alga, Porphyridium marinum.</title>
        <authorList>
            <person name="Liu L."/>
        </authorList>
    </citation>
    <scope>NUCLEOTIDE SEQUENCE [LARGE SCALE GENOMIC DNA]</scope>
    <source>
        <strain evidence="2 3">L1 8-17</strain>
    </source>
</reference>
<keyword evidence="3" id="KW-1185">Reference proteome</keyword>
<dbReference type="EMBL" id="VINQ01000001">
    <property type="protein sequence ID" value="KAA0920689.1"/>
    <property type="molecule type" value="Genomic_DNA"/>
</dbReference>
<evidence type="ECO:0000256" key="1">
    <source>
        <dbReference type="SAM" id="Phobius"/>
    </source>
</evidence>
<gene>
    <name evidence="2" type="ORF">FLO80_00470</name>
</gene>